<keyword evidence="2" id="KW-0503">Monooxygenase</keyword>
<dbReference type="SUPFAM" id="SSF54909">
    <property type="entry name" value="Dimeric alpha+beta barrel"/>
    <property type="match status" value="1"/>
</dbReference>
<evidence type="ECO:0000313" key="2">
    <source>
        <dbReference type="EMBL" id="TDW23786.1"/>
    </source>
</evidence>
<sequence>MVRPVFVVIRFRVGVAEQAEFAERVQAAVEVLAQQKGFVSARVGRNVDDPELLALDLEFVNVGSYRRALSPYEVKMAAVPLLSEAIDEPTAYEDLLTQHGFDDGTPGPIAWSLP</sequence>
<proteinExistence type="predicted"/>
<dbReference type="InterPro" id="IPR007138">
    <property type="entry name" value="ABM_dom"/>
</dbReference>
<keyword evidence="3" id="KW-1185">Reference proteome</keyword>
<gene>
    <name evidence="2" type="ORF">EV650_2645</name>
</gene>
<evidence type="ECO:0000313" key="3">
    <source>
        <dbReference type="Proteomes" id="UP000295447"/>
    </source>
</evidence>
<evidence type="ECO:0000259" key="1">
    <source>
        <dbReference type="Pfam" id="PF03992"/>
    </source>
</evidence>
<dbReference type="Pfam" id="PF03992">
    <property type="entry name" value="ABM"/>
    <property type="match status" value="1"/>
</dbReference>
<feature type="domain" description="ABM" evidence="1">
    <location>
        <begin position="4"/>
        <end position="59"/>
    </location>
</feature>
<dbReference type="AlphaFoldDB" id="A0A4R8A0V3"/>
<organism evidence="2 3">
    <name type="scientific">Kribbella kalugense</name>
    <dbReference type="NCBI Taxonomy" id="2512221"/>
    <lineage>
        <taxon>Bacteria</taxon>
        <taxon>Bacillati</taxon>
        <taxon>Actinomycetota</taxon>
        <taxon>Actinomycetes</taxon>
        <taxon>Propionibacteriales</taxon>
        <taxon>Kribbellaceae</taxon>
        <taxon>Kribbella</taxon>
    </lineage>
</organism>
<comment type="caution">
    <text evidence="2">The sequence shown here is derived from an EMBL/GenBank/DDBJ whole genome shotgun (WGS) entry which is preliminary data.</text>
</comment>
<dbReference type="Proteomes" id="UP000295447">
    <property type="component" value="Unassembled WGS sequence"/>
</dbReference>
<accession>A0A4R8A0V3</accession>
<dbReference type="GO" id="GO:0004497">
    <property type="term" value="F:monooxygenase activity"/>
    <property type="evidence" value="ECO:0007669"/>
    <property type="project" value="UniProtKB-KW"/>
</dbReference>
<name>A0A4R8A0V3_9ACTN</name>
<dbReference type="Gene3D" id="3.30.70.100">
    <property type="match status" value="1"/>
</dbReference>
<reference evidence="2 3" key="1">
    <citation type="submission" date="2019-03" db="EMBL/GenBank/DDBJ databases">
        <title>Genomic Encyclopedia of Type Strains, Phase III (KMG-III): the genomes of soil and plant-associated and newly described type strains.</title>
        <authorList>
            <person name="Whitman W."/>
        </authorList>
    </citation>
    <scope>NUCLEOTIDE SEQUENCE [LARGE SCALE GENOMIC DNA]</scope>
    <source>
        <strain evidence="2 3">VKM Ac-2570</strain>
    </source>
</reference>
<dbReference type="OrthoDB" id="5193042at2"/>
<dbReference type="EMBL" id="SODF01000001">
    <property type="protein sequence ID" value="TDW23786.1"/>
    <property type="molecule type" value="Genomic_DNA"/>
</dbReference>
<protein>
    <submittedName>
        <fullName evidence="2">Antibiotic biosynthesis monooxygenase</fullName>
    </submittedName>
</protein>
<keyword evidence="2" id="KW-0560">Oxidoreductase</keyword>
<dbReference type="InterPro" id="IPR011008">
    <property type="entry name" value="Dimeric_a/b-barrel"/>
</dbReference>